<feature type="region of interest" description="Disordered" evidence="1">
    <location>
        <begin position="306"/>
        <end position="329"/>
    </location>
</feature>
<evidence type="ECO:0000256" key="1">
    <source>
        <dbReference type="SAM" id="MobiDB-lite"/>
    </source>
</evidence>
<feature type="compositionally biased region" description="Polar residues" evidence="1">
    <location>
        <begin position="374"/>
        <end position="387"/>
    </location>
</feature>
<feature type="region of interest" description="Disordered" evidence="1">
    <location>
        <begin position="348"/>
        <end position="387"/>
    </location>
</feature>
<evidence type="ECO:0000313" key="3">
    <source>
        <dbReference type="Proteomes" id="UP000009027"/>
    </source>
</evidence>
<accession>F9WSC9</accession>
<dbReference type="PANTHER" id="PTHR38148:SF3">
    <property type="entry name" value="BAR DOMAIN-CONTAINING PROTEIN"/>
    <property type="match status" value="1"/>
</dbReference>
<sequence length="387" mass="42924">MLKRIKKSSCGDLEQRLKNVKEIRKRLQVLEGSFKKMIMSSSDMASALEFVASSYANITASTRVHRAWEDGTPSSALGATATSRLALSGDGLAPFEVACIFSCDMREMKDSNTLSDLRSDFCRCLIPKITPLHESARVTEAAAKAACSAVQDYKHKSSIVENKLLKYARSNKEVSASKRLPQQEMDCSNAKTVMEAKVRHFKELYENLMISIEVAADETIRDFIEIICTFLESLVAKLRRVSANPSSRTMRLADIYPSVMRDGPKDTREPFGNPPTRTLRMTRASDVGTVTKGTYASVSTRYGVTQNGDYATPRTSRFGKTAGPPRDNTKLMQNFAYVEQGNDARCVESRKADQVSTSSLRPAATRTRPATGTDLHSPTPSKSRMWR</sequence>
<reference evidence="2 3" key="1">
    <citation type="journal article" date="2012" name="Proc. Natl. Acad. Sci. U.S.A.">
        <title>Antigenic diversity is generated by distinct evolutionary mechanisms in African trypanosome species.</title>
        <authorList>
            <person name="Jackson A.P."/>
            <person name="Berry A."/>
            <person name="Aslett M."/>
            <person name="Allison H.C."/>
            <person name="Burton P."/>
            <person name="Vavrova-Anderson J."/>
            <person name="Brown R."/>
            <person name="Browne H."/>
            <person name="Corton N."/>
            <person name="Hauser H."/>
            <person name="Gamble J."/>
            <person name="Gilderthorp R."/>
            <person name="Marcello L."/>
            <person name="McQuillan J."/>
            <person name="Otto T.D."/>
            <person name="Quail M.A."/>
            <person name="Sanders M.J."/>
            <person name="van Tonder A."/>
            <person name="Ginger M.L."/>
            <person name="Field M.C."/>
            <person name="Barry J.D."/>
            <person name="Hertz-Fowler C."/>
            <person name="Berriman M."/>
        </authorList>
    </citation>
    <scope>NUCLEOTIDE SEQUENCE</scope>
    <source>
        <strain evidence="2 3">Y486</strain>
    </source>
</reference>
<dbReference type="EMBL" id="CAEX01005640">
    <property type="protein sequence ID" value="CCD20468.1"/>
    <property type="molecule type" value="Genomic_DNA"/>
</dbReference>
<feature type="compositionally biased region" description="Low complexity" evidence="1">
    <location>
        <begin position="361"/>
        <end position="371"/>
    </location>
</feature>
<evidence type="ECO:0000313" key="2">
    <source>
        <dbReference type="EMBL" id="CCD20468.1"/>
    </source>
</evidence>
<feature type="compositionally biased region" description="Polar residues" evidence="1">
    <location>
        <begin position="306"/>
        <end position="315"/>
    </location>
</feature>
<gene>
    <name evidence="2" type="ORF">TvY486_0033020</name>
</gene>
<proteinExistence type="predicted"/>
<protein>
    <recommendedName>
        <fullName evidence="4">BAR domain-containing protein</fullName>
    </recommendedName>
</protein>
<name>F9WSC9_TRYVY</name>
<dbReference type="AlphaFoldDB" id="F9WSC9"/>
<organism evidence="2 3">
    <name type="scientific">Trypanosoma vivax (strain Y486)</name>
    <dbReference type="NCBI Taxonomy" id="1055687"/>
    <lineage>
        <taxon>Eukaryota</taxon>
        <taxon>Discoba</taxon>
        <taxon>Euglenozoa</taxon>
        <taxon>Kinetoplastea</taxon>
        <taxon>Metakinetoplastina</taxon>
        <taxon>Trypanosomatida</taxon>
        <taxon>Trypanosomatidae</taxon>
        <taxon>Trypanosoma</taxon>
        <taxon>Duttonella</taxon>
    </lineage>
</organism>
<dbReference type="OMA" id="QGNDARC"/>
<keyword evidence="3" id="KW-1185">Reference proteome</keyword>
<dbReference type="Proteomes" id="UP000009027">
    <property type="component" value="Unassembled WGS sequence"/>
</dbReference>
<dbReference type="PANTHER" id="PTHR38148">
    <property type="entry name" value="BAR DOMAIN-CONTAINING PROTEIN"/>
    <property type="match status" value="1"/>
</dbReference>
<evidence type="ECO:0008006" key="4">
    <source>
        <dbReference type="Google" id="ProtNLM"/>
    </source>
</evidence>
<dbReference type="VEuPathDB" id="TriTrypDB:TvY486_0033020"/>